<dbReference type="Proteomes" id="UP000688137">
    <property type="component" value="Unassembled WGS sequence"/>
</dbReference>
<dbReference type="EMBL" id="CAJJDM010000259">
    <property type="protein sequence ID" value="CAD8118566.1"/>
    <property type="molecule type" value="Genomic_DNA"/>
</dbReference>
<evidence type="ECO:0000313" key="1">
    <source>
        <dbReference type="EMBL" id="CAD8118566.1"/>
    </source>
</evidence>
<comment type="caution">
    <text evidence="1">The sequence shown here is derived from an EMBL/GenBank/DDBJ whole genome shotgun (WGS) entry which is preliminary data.</text>
</comment>
<gene>
    <name evidence="1" type="ORF">PPRIM_AZ9-3.1.T2500004</name>
</gene>
<name>A0A8S1QS35_PARPR</name>
<protein>
    <submittedName>
        <fullName evidence="1">Uncharacterized protein</fullName>
    </submittedName>
</protein>
<dbReference type="AlphaFoldDB" id="A0A8S1QS35"/>
<keyword evidence="2" id="KW-1185">Reference proteome</keyword>
<reference evidence="1" key="1">
    <citation type="submission" date="2021-01" db="EMBL/GenBank/DDBJ databases">
        <authorList>
            <consortium name="Genoscope - CEA"/>
            <person name="William W."/>
        </authorList>
    </citation>
    <scope>NUCLEOTIDE SEQUENCE</scope>
</reference>
<organism evidence="1 2">
    <name type="scientific">Paramecium primaurelia</name>
    <dbReference type="NCBI Taxonomy" id="5886"/>
    <lineage>
        <taxon>Eukaryota</taxon>
        <taxon>Sar</taxon>
        <taxon>Alveolata</taxon>
        <taxon>Ciliophora</taxon>
        <taxon>Intramacronucleata</taxon>
        <taxon>Oligohymenophorea</taxon>
        <taxon>Peniculida</taxon>
        <taxon>Parameciidae</taxon>
        <taxon>Paramecium</taxon>
    </lineage>
</organism>
<evidence type="ECO:0000313" key="2">
    <source>
        <dbReference type="Proteomes" id="UP000688137"/>
    </source>
</evidence>
<sequence length="77" mass="9366">MKQLLTYIRLSDFLFYSLLQICNDLFRIIFSYQLKNGDRYMQQDQKKNIQNKSKKLNRQHKQKQSIFGLIGQNSNYK</sequence>
<accession>A0A8S1QS35</accession>
<proteinExistence type="predicted"/>